<dbReference type="STRING" id="655355.SAMN05216283_102605"/>
<feature type="transmembrane region" description="Helical" evidence="8">
    <location>
        <begin position="163"/>
        <end position="195"/>
    </location>
</feature>
<name>A0A1I2FUG5_9BACT</name>
<feature type="domain" description="Glycosyltransferase RgtA/B/C/D-like" evidence="9">
    <location>
        <begin position="64"/>
        <end position="221"/>
    </location>
</feature>
<feature type="transmembrane region" description="Helical" evidence="8">
    <location>
        <begin position="320"/>
        <end position="340"/>
    </location>
</feature>
<evidence type="ECO:0000256" key="8">
    <source>
        <dbReference type="SAM" id="Phobius"/>
    </source>
</evidence>
<dbReference type="PANTHER" id="PTHR33908:SF3">
    <property type="entry name" value="UNDECAPRENYL PHOSPHATE-ALPHA-4-AMINO-4-DEOXY-L-ARABINOSE ARABINOSYL TRANSFERASE"/>
    <property type="match status" value="1"/>
</dbReference>
<dbReference type="GO" id="GO:0010041">
    <property type="term" value="P:response to iron(III) ion"/>
    <property type="evidence" value="ECO:0007669"/>
    <property type="project" value="TreeGrafter"/>
</dbReference>
<evidence type="ECO:0000256" key="5">
    <source>
        <dbReference type="ARBA" id="ARBA00022692"/>
    </source>
</evidence>
<dbReference type="PANTHER" id="PTHR33908">
    <property type="entry name" value="MANNOSYLTRANSFERASE YKCB-RELATED"/>
    <property type="match status" value="1"/>
</dbReference>
<dbReference type="GO" id="GO:0016763">
    <property type="term" value="F:pentosyltransferase activity"/>
    <property type="evidence" value="ECO:0007669"/>
    <property type="project" value="TreeGrafter"/>
</dbReference>
<feature type="transmembrane region" description="Helical" evidence="8">
    <location>
        <begin position="12"/>
        <end position="29"/>
    </location>
</feature>
<evidence type="ECO:0000256" key="3">
    <source>
        <dbReference type="ARBA" id="ARBA00022676"/>
    </source>
</evidence>
<evidence type="ECO:0000313" key="11">
    <source>
        <dbReference type="Proteomes" id="UP000198964"/>
    </source>
</evidence>
<proteinExistence type="predicted"/>
<gene>
    <name evidence="10" type="ORF">SAMN05216283_102605</name>
</gene>
<keyword evidence="6 8" id="KW-1133">Transmembrane helix</keyword>
<evidence type="ECO:0000256" key="7">
    <source>
        <dbReference type="ARBA" id="ARBA00023136"/>
    </source>
</evidence>
<sequence length="544" mass="62199">MLTNNSKDQLIIKILIAFAAIVYLVGLFVDVAGDAAKYAAIAKNIYHSGDFVNLTIHGDAYDQKPPFLFWLSTLGYALFGISNFSFKLFPVLYGLLGLFFVYKLGSSMYSKQVGKLAALLLGFSEIYYLYSVDVHTDVVLLSNMAFALWQLHEYLKSKKAVNFVLGFFGVGLSVMTKGPIGLFVPALAVISYLLFNQQYRELFNPKWILGLLITFVTAIPAFYGLYNQFGLEGIEFFFWTNNFGRIAGTYVGSTNTDYFFYLHTLLYIFAPWGFVLFFAIFFEFKSLAGRKANKADYFLHGGIWLFFLILSVARGKSPNYILIIMPLLTVLLAKWLNYFLEKPETGLYRVVTKLQGAIVVLLWVCLMLFVGYLFPMKQFAYWGLIVVGLVGTWFIYKQGSTPAIRFFAPSMLVITLLSFFLNAHILPYIFQYQSSIVATRVFNEKADADARLYNYDYEQFELFFYGRDEVELIEDSTELKVVTANPDSWIFCYEKGLKDIQALEVPVDTIYEFKHRGVYRTGIQFINPSSRERSLGTTFLVKLK</sequence>
<feature type="transmembrane region" description="Helical" evidence="8">
    <location>
        <begin position="379"/>
        <end position="396"/>
    </location>
</feature>
<comment type="subcellular location">
    <subcellularLocation>
        <location evidence="1">Cell membrane</location>
        <topology evidence="1">Multi-pass membrane protein</topology>
    </subcellularLocation>
</comment>
<evidence type="ECO:0000256" key="2">
    <source>
        <dbReference type="ARBA" id="ARBA00022475"/>
    </source>
</evidence>
<reference evidence="10 11" key="1">
    <citation type="submission" date="2016-10" db="EMBL/GenBank/DDBJ databases">
        <authorList>
            <person name="de Groot N.N."/>
        </authorList>
    </citation>
    <scope>NUCLEOTIDE SEQUENCE [LARGE SCALE GENOMIC DNA]</scope>
    <source>
        <strain evidence="10 11">CGMCC 1.9156</strain>
    </source>
</reference>
<dbReference type="EMBL" id="FONW01000002">
    <property type="protein sequence ID" value="SFF08459.1"/>
    <property type="molecule type" value="Genomic_DNA"/>
</dbReference>
<keyword evidence="7 8" id="KW-0472">Membrane</keyword>
<keyword evidence="2" id="KW-1003">Cell membrane</keyword>
<evidence type="ECO:0000256" key="4">
    <source>
        <dbReference type="ARBA" id="ARBA00022679"/>
    </source>
</evidence>
<organism evidence="10 11">
    <name type="scientific">Sunxiuqinia elliptica</name>
    <dbReference type="NCBI Taxonomy" id="655355"/>
    <lineage>
        <taxon>Bacteria</taxon>
        <taxon>Pseudomonadati</taxon>
        <taxon>Bacteroidota</taxon>
        <taxon>Bacteroidia</taxon>
        <taxon>Marinilabiliales</taxon>
        <taxon>Prolixibacteraceae</taxon>
        <taxon>Sunxiuqinia</taxon>
    </lineage>
</organism>
<protein>
    <submittedName>
        <fullName evidence="10">4-amino-4-deoxy-L-arabinose transferase</fullName>
    </submittedName>
</protein>
<keyword evidence="4 10" id="KW-0808">Transferase</keyword>
<feature type="transmembrane region" description="Helical" evidence="8">
    <location>
        <begin position="408"/>
        <end position="430"/>
    </location>
</feature>
<dbReference type="GO" id="GO:0009103">
    <property type="term" value="P:lipopolysaccharide biosynthetic process"/>
    <property type="evidence" value="ECO:0007669"/>
    <property type="project" value="UniProtKB-ARBA"/>
</dbReference>
<dbReference type="InterPro" id="IPR050297">
    <property type="entry name" value="LipidA_mod_glycosyltrf_83"/>
</dbReference>
<feature type="transmembrane region" description="Helical" evidence="8">
    <location>
        <begin position="352"/>
        <end position="373"/>
    </location>
</feature>
<evidence type="ECO:0000256" key="6">
    <source>
        <dbReference type="ARBA" id="ARBA00022989"/>
    </source>
</evidence>
<keyword evidence="5 8" id="KW-0812">Transmembrane</keyword>
<dbReference type="Pfam" id="PF13231">
    <property type="entry name" value="PMT_2"/>
    <property type="match status" value="1"/>
</dbReference>
<dbReference type="RefSeq" id="WP_093919247.1">
    <property type="nucleotide sequence ID" value="NZ_FONW01000002.1"/>
</dbReference>
<dbReference type="Proteomes" id="UP000198964">
    <property type="component" value="Unassembled WGS sequence"/>
</dbReference>
<feature type="transmembrane region" description="Helical" evidence="8">
    <location>
        <begin position="74"/>
        <end position="101"/>
    </location>
</feature>
<keyword evidence="3" id="KW-0328">Glycosyltransferase</keyword>
<dbReference type="GO" id="GO:0005886">
    <property type="term" value="C:plasma membrane"/>
    <property type="evidence" value="ECO:0007669"/>
    <property type="project" value="UniProtKB-SubCell"/>
</dbReference>
<feature type="transmembrane region" description="Helical" evidence="8">
    <location>
        <begin position="258"/>
        <end position="284"/>
    </location>
</feature>
<evidence type="ECO:0000313" key="10">
    <source>
        <dbReference type="EMBL" id="SFF08459.1"/>
    </source>
</evidence>
<keyword evidence="11" id="KW-1185">Reference proteome</keyword>
<accession>A0A1I2FUG5</accession>
<feature type="transmembrane region" description="Helical" evidence="8">
    <location>
        <begin position="296"/>
        <end position="314"/>
    </location>
</feature>
<dbReference type="InterPro" id="IPR038731">
    <property type="entry name" value="RgtA/B/C-like"/>
</dbReference>
<evidence type="ECO:0000259" key="9">
    <source>
        <dbReference type="Pfam" id="PF13231"/>
    </source>
</evidence>
<feature type="transmembrane region" description="Helical" evidence="8">
    <location>
        <begin position="207"/>
        <end position="226"/>
    </location>
</feature>
<evidence type="ECO:0000256" key="1">
    <source>
        <dbReference type="ARBA" id="ARBA00004651"/>
    </source>
</evidence>
<dbReference type="AlphaFoldDB" id="A0A1I2FUG5"/>